<name>A0ABR0T400_9HYPO</name>
<organism evidence="2 3">
    <name type="scientific">Cladobotryum mycophilum</name>
    <dbReference type="NCBI Taxonomy" id="491253"/>
    <lineage>
        <taxon>Eukaryota</taxon>
        <taxon>Fungi</taxon>
        <taxon>Dikarya</taxon>
        <taxon>Ascomycota</taxon>
        <taxon>Pezizomycotina</taxon>
        <taxon>Sordariomycetes</taxon>
        <taxon>Hypocreomycetidae</taxon>
        <taxon>Hypocreales</taxon>
        <taxon>Hypocreaceae</taxon>
        <taxon>Cladobotryum</taxon>
    </lineage>
</organism>
<reference evidence="2 3" key="1">
    <citation type="submission" date="2024-01" db="EMBL/GenBank/DDBJ databases">
        <title>Complete genome of Cladobotryum mycophilum ATHUM6906.</title>
        <authorList>
            <person name="Christinaki A.C."/>
            <person name="Myridakis A.I."/>
            <person name="Kouvelis V.N."/>
        </authorList>
    </citation>
    <scope>NUCLEOTIDE SEQUENCE [LARGE SCALE GENOMIC DNA]</scope>
    <source>
        <strain evidence="2 3">ATHUM6906</strain>
    </source>
</reference>
<keyword evidence="3" id="KW-1185">Reference proteome</keyword>
<proteinExistence type="predicted"/>
<feature type="chain" id="PRO_5045121843" evidence="1">
    <location>
        <begin position="24"/>
        <end position="271"/>
    </location>
</feature>
<protein>
    <submittedName>
        <fullName evidence="2">Uncharacterized protein</fullName>
    </submittedName>
</protein>
<dbReference type="Proteomes" id="UP001338125">
    <property type="component" value="Unassembled WGS sequence"/>
</dbReference>
<keyword evidence="1" id="KW-0732">Signal</keyword>
<sequence>MKAYATTLLLHLATLAYVGDCYANDGFHTECVTMYGGDHCETNNIGASYRPTCAGNCYVYPFNSLHVQGSMWLGTNCHAYYDTNCEYEIGSSGNVMGGEILFRKSKVRTKGSSRGWECILSHEFQTGITTGFCRGSKQWSDVSKYATILDSCISDLGHVMLLPLIMISSESSPSMDQKQRDLRDWLRRIEFVISILVESQDSKGHNVDELLVDPEIINRDLIDRQAMSVQGEPAVYLMVLDSIEEAAQLFMSIRATSQSSLVIKSINQSIK</sequence>
<evidence type="ECO:0000313" key="2">
    <source>
        <dbReference type="EMBL" id="KAK5999148.1"/>
    </source>
</evidence>
<accession>A0ABR0T400</accession>
<dbReference type="EMBL" id="JAVFKD010000001">
    <property type="protein sequence ID" value="KAK5999148.1"/>
    <property type="molecule type" value="Genomic_DNA"/>
</dbReference>
<evidence type="ECO:0000256" key="1">
    <source>
        <dbReference type="SAM" id="SignalP"/>
    </source>
</evidence>
<feature type="signal peptide" evidence="1">
    <location>
        <begin position="1"/>
        <end position="23"/>
    </location>
</feature>
<gene>
    <name evidence="2" type="ORF">PT974_01537</name>
</gene>
<comment type="caution">
    <text evidence="2">The sequence shown here is derived from an EMBL/GenBank/DDBJ whole genome shotgun (WGS) entry which is preliminary data.</text>
</comment>
<evidence type="ECO:0000313" key="3">
    <source>
        <dbReference type="Proteomes" id="UP001338125"/>
    </source>
</evidence>